<evidence type="ECO:0000256" key="4">
    <source>
        <dbReference type="ARBA" id="ARBA00022989"/>
    </source>
</evidence>
<evidence type="ECO:0000256" key="2">
    <source>
        <dbReference type="ARBA" id="ARBA00007375"/>
    </source>
</evidence>
<feature type="transmembrane region" description="Helical" evidence="6">
    <location>
        <begin position="110"/>
        <end position="132"/>
    </location>
</feature>
<feature type="transmembrane region" description="Helical" evidence="6">
    <location>
        <begin position="173"/>
        <end position="191"/>
    </location>
</feature>
<keyword evidence="5 6" id="KW-0472">Membrane</keyword>
<sequence>MNILNIAYVAVLAVLLLRYTKLKGRFHKRVFSGLIVSIIGLLYFAFFQERYTTVFSSMLFYLLPQIFFISAFYLDFKSAPELDKRGARIAIALAFVISISYYLVLRKDLGILKIPVMLGLFTTCLMFMMAAFRNLRVNKESFRLVVGAVLCYMVAEGLFAYQNFSQEIPGISLIYAVFFTGALHLLVVGAISRKLIHTN</sequence>
<accession>A0A916UDR9</accession>
<reference evidence="7" key="2">
    <citation type="submission" date="2020-09" db="EMBL/GenBank/DDBJ databases">
        <authorList>
            <person name="Sun Q."/>
            <person name="Zhou Y."/>
        </authorList>
    </citation>
    <scope>NUCLEOTIDE SEQUENCE</scope>
    <source>
        <strain evidence="7">CGMCC 1.15343</strain>
    </source>
</reference>
<keyword evidence="4 6" id="KW-1133">Transmembrane helix</keyword>
<dbReference type="InterPro" id="IPR012506">
    <property type="entry name" value="TMEM86B-like"/>
</dbReference>
<evidence type="ECO:0000256" key="6">
    <source>
        <dbReference type="SAM" id="Phobius"/>
    </source>
</evidence>
<evidence type="ECO:0000256" key="5">
    <source>
        <dbReference type="ARBA" id="ARBA00023136"/>
    </source>
</evidence>
<dbReference type="EMBL" id="BMIL01000006">
    <property type="protein sequence ID" value="GGC67311.1"/>
    <property type="molecule type" value="Genomic_DNA"/>
</dbReference>
<feature type="transmembrane region" description="Helical" evidence="6">
    <location>
        <begin position="86"/>
        <end position="104"/>
    </location>
</feature>
<dbReference type="GO" id="GO:0016020">
    <property type="term" value="C:membrane"/>
    <property type="evidence" value="ECO:0007669"/>
    <property type="project" value="UniProtKB-SubCell"/>
</dbReference>
<keyword evidence="8" id="KW-1185">Reference proteome</keyword>
<name>A0A916UDR9_9SPHI</name>
<feature type="transmembrane region" description="Helical" evidence="6">
    <location>
        <begin position="144"/>
        <end position="161"/>
    </location>
</feature>
<proteinExistence type="inferred from homology"/>
<dbReference type="Proteomes" id="UP000651668">
    <property type="component" value="Unassembled WGS sequence"/>
</dbReference>
<dbReference type="AlphaFoldDB" id="A0A916UDR9"/>
<protein>
    <recommendedName>
        <fullName evidence="9">YhhN-like protein</fullName>
    </recommendedName>
</protein>
<organism evidence="7 8">
    <name type="scientific">Pedobacter quisquiliarum</name>
    <dbReference type="NCBI Taxonomy" id="1834438"/>
    <lineage>
        <taxon>Bacteria</taxon>
        <taxon>Pseudomonadati</taxon>
        <taxon>Bacteroidota</taxon>
        <taxon>Sphingobacteriia</taxon>
        <taxon>Sphingobacteriales</taxon>
        <taxon>Sphingobacteriaceae</taxon>
        <taxon>Pedobacter</taxon>
    </lineage>
</organism>
<dbReference type="Pfam" id="PF07947">
    <property type="entry name" value="YhhN"/>
    <property type="match status" value="1"/>
</dbReference>
<comment type="similarity">
    <text evidence="2">Belongs to the TMEM86 family.</text>
</comment>
<evidence type="ECO:0000256" key="1">
    <source>
        <dbReference type="ARBA" id="ARBA00004141"/>
    </source>
</evidence>
<feature type="transmembrane region" description="Helical" evidence="6">
    <location>
        <begin position="29"/>
        <end position="47"/>
    </location>
</feature>
<evidence type="ECO:0000256" key="3">
    <source>
        <dbReference type="ARBA" id="ARBA00022692"/>
    </source>
</evidence>
<evidence type="ECO:0000313" key="8">
    <source>
        <dbReference type="Proteomes" id="UP000651668"/>
    </source>
</evidence>
<feature type="transmembrane region" description="Helical" evidence="6">
    <location>
        <begin position="53"/>
        <end position="74"/>
    </location>
</feature>
<feature type="transmembrane region" description="Helical" evidence="6">
    <location>
        <begin position="6"/>
        <end position="22"/>
    </location>
</feature>
<evidence type="ECO:0000313" key="7">
    <source>
        <dbReference type="EMBL" id="GGC67311.1"/>
    </source>
</evidence>
<comment type="caution">
    <text evidence="7">The sequence shown here is derived from an EMBL/GenBank/DDBJ whole genome shotgun (WGS) entry which is preliminary data.</text>
</comment>
<comment type="subcellular location">
    <subcellularLocation>
        <location evidence="1">Membrane</location>
        <topology evidence="1">Multi-pass membrane protein</topology>
    </subcellularLocation>
</comment>
<evidence type="ECO:0008006" key="9">
    <source>
        <dbReference type="Google" id="ProtNLM"/>
    </source>
</evidence>
<keyword evidence="3 6" id="KW-0812">Transmembrane</keyword>
<gene>
    <name evidence="7" type="ORF">GCM10011387_20920</name>
</gene>
<reference evidence="7" key="1">
    <citation type="journal article" date="2014" name="Int. J. Syst. Evol. Microbiol.">
        <title>Complete genome sequence of Corynebacterium casei LMG S-19264T (=DSM 44701T), isolated from a smear-ripened cheese.</title>
        <authorList>
            <consortium name="US DOE Joint Genome Institute (JGI-PGF)"/>
            <person name="Walter F."/>
            <person name="Albersmeier A."/>
            <person name="Kalinowski J."/>
            <person name="Ruckert C."/>
        </authorList>
    </citation>
    <scope>NUCLEOTIDE SEQUENCE</scope>
    <source>
        <strain evidence="7">CGMCC 1.15343</strain>
    </source>
</reference>